<feature type="compositionally biased region" description="Low complexity" evidence="1">
    <location>
        <begin position="196"/>
        <end position="205"/>
    </location>
</feature>
<dbReference type="Pfam" id="PF10253">
    <property type="entry name" value="PRCC"/>
    <property type="match status" value="1"/>
</dbReference>
<name>A0A8H7E2L9_9EURO</name>
<evidence type="ECO:0000313" key="2">
    <source>
        <dbReference type="EMBL" id="KAF7504251.1"/>
    </source>
</evidence>
<evidence type="ECO:0000313" key="3">
    <source>
        <dbReference type="Proteomes" id="UP000606974"/>
    </source>
</evidence>
<feature type="region of interest" description="Disordered" evidence="1">
    <location>
        <begin position="54"/>
        <end position="220"/>
    </location>
</feature>
<feature type="region of interest" description="Disordered" evidence="1">
    <location>
        <begin position="373"/>
        <end position="396"/>
    </location>
</feature>
<dbReference type="AlphaFoldDB" id="A0A8H7E2L9"/>
<feature type="compositionally biased region" description="Basic and acidic residues" evidence="1">
    <location>
        <begin position="15"/>
        <end position="25"/>
    </location>
</feature>
<proteinExistence type="predicted"/>
<dbReference type="PANTHER" id="PTHR13621">
    <property type="entry name" value="PROLINE-RICH PROTEIN PRCC"/>
    <property type="match status" value="1"/>
</dbReference>
<dbReference type="PANTHER" id="PTHR13621:SF2">
    <property type="entry name" value="PROLINE-RICH PROTEIN PRCC"/>
    <property type="match status" value="1"/>
</dbReference>
<gene>
    <name evidence="2" type="ORF">GJ744_002509</name>
</gene>
<comment type="caution">
    <text evidence="2">The sequence shown here is derived from an EMBL/GenBank/DDBJ whole genome shotgun (WGS) entry which is preliminary data.</text>
</comment>
<feature type="region of interest" description="Disordered" evidence="1">
    <location>
        <begin position="1"/>
        <end position="36"/>
    </location>
</feature>
<dbReference type="Proteomes" id="UP000606974">
    <property type="component" value="Unassembled WGS sequence"/>
</dbReference>
<accession>A0A8H7E2L9</accession>
<evidence type="ECO:0000256" key="1">
    <source>
        <dbReference type="SAM" id="MobiDB-lite"/>
    </source>
</evidence>
<reference evidence="2" key="1">
    <citation type="submission" date="2020-02" db="EMBL/GenBank/DDBJ databases">
        <authorList>
            <person name="Palmer J.M."/>
        </authorList>
    </citation>
    <scope>NUCLEOTIDE SEQUENCE</scope>
    <source>
        <strain evidence="2">EPUS1.4</strain>
        <tissue evidence="2">Thallus</tissue>
    </source>
</reference>
<dbReference type="OrthoDB" id="2555634at2759"/>
<feature type="compositionally biased region" description="Basic and acidic residues" evidence="1">
    <location>
        <begin position="120"/>
        <end position="132"/>
    </location>
</feature>
<protein>
    <recommendedName>
        <fullName evidence="4">Mitotic checkpoint regulator, MAD2B-interacting-domain-containing protein</fullName>
    </recommendedName>
</protein>
<dbReference type="InterPro" id="IPR018800">
    <property type="entry name" value="PRCC"/>
</dbReference>
<keyword evidence="3" id="KW-1185">Reference proteome</keyword>
<dbReference type="EMBL" id="JAACFV010000143">
    <property type="protein sequence ID" value="KAF7504251.1"/>
    <property type="molecule type" value="Genomic_DNA"/>
</dbReference>
<organism evidence="2 3">
    <name type="scientific">Endocarpon pusillum</name>
    <dbReference type="NCBI Taxonomy" id="364733"/>
    <lineage>
        <taxon>Eukaryota</taxon>
        <taxon>Fungi</taxon>
        <taxon>Dikarya</taxon>
        <taxon>Ascomycota</taxon>
        <taxon>Pezizomycotina</taxon>
        <taxon>Eurotiomycetes</taxon>
        <taxon>Chaetothyriomycetidae</taxon>
        <taxon>Verrucariales</taxon>
        <taxon>Verrucariaceae</taxon>
        <taxon>Endocarpon</taxon>
    </lineage>
</organism>
<sequence length="396" mass="42184">MVLVAYSESEDSEDEKAQAPAKKDMPASSTKLDNKFIVDKSNPRKIKVNLQEIDTEITMNGDPDEEPAPKRPKIDGGFSGFNSMLPAPKRDTQTANGTKPGANGTARRVFSLKTGAEPGFSRESDAELKELFAEQATNPLGAHRGGKIGDGNEKSATDRGLTLPQPSASPLLGQGNAIMFKPLSVARNTKKKKPAPKSSASATTAQEQFSKPAPGPELQASAAAPKVKLFSIGNADVPSDAANIQQSEYEPLVYQGATEDDAFDRPSDETKVTTIALDTTTTTDTAEASSQSLDSIATDLNLSASAKRQLLGRNRKDASRISPSIINFNTDDEYAANEALRASSEQVLHNPVRAIAPGKHSLKQLVNAASGQKEALEESFASGRRNKKEAGGRYGW</sequence>
<dbReference type="GO" id="GO:0005634">
    <property type="term" value="C:nucleus"/>
    <property type="evidence" value="ECO:0007669"/>
    <property type="project" value="TreeGrafter"/>
</dbReference>
<evidence type="ECO:0008006" key="4">
    <source>
        <dbReference type="Google" id="ProtNLM"/>
    </source>
</evidence>